<feature type="domain" description="O-antigen ligase-related" evidence="6">
    <location>
        <begin position="208"/>
        <end position="359"/>
    </location>
</feature>
<comment type="caution">
    <text evidence="8">The sequence shown here is derived from an EMBL/GenBank/DDBJ whole genome shotgun (WGS) entry which is preliminary data.</text>
</comment>
<evidence type="ECO:0000256" key="5">
    <source>
        <dbReference type="SAM" id="Phobius"/>
    </source>
</evidence>
<dbReference type="EMBL" id="JACIJI010000004">
    <property type="protein sequence ID" value="MBB5719519.1"/>
    <property type="molecule type" value="Genomic_DNA"/>
</dbReference>
<organism evidence="8 9">
    <name type="scientific">Stakelama sediminis</name>
    <dbReference type="NCBI Taxonomy" id="463200"/>
    <lineage>
        <taxon>Bacteria</taxon>
        <taxon>Pseudomonadati</taxon>
        <taxon>Pseudomonadota</taxon>
        <taxon>Alphaproteobacteria</taxon>
        <taxon>Sphingomonadales</taxon>
        <taxon>Sphingomonadaceae</taxon>
        <taxon>Stakelama</taxon>
    </lineage>
</organism>
<evidence type="ECO:0000313" key="8">
    <source>
        <dbReference type="EMBL" id="MBB5719519.1"/>
    </source>
</evidence>
<evidence type="ECO:0000259" key="7">
    <source>
        <dbReference type="Pfam" id="PF19358"/>
    </source>
</evidence>
<feature type="transmembrane region" description="Helical" evidence="5">
    <location>
        <begin position="243"/>
        <end position="264"/>
    </location>
</feature>
<feature type="transmembrane region" description="Helical" evidence="5">
    <location>
        <begin position="129"/>
        <end position="149"/>
    </location>
</feature>
<feature type="transmembrane region" description="Helical" evidence="5">
    <location>
        <begin position="43"/>
        <end position="64"/>
    </location>
</feature>
<evidence type="ECO:0000256" key="2">
    <source>
        <dbReference type="ARBA" id="ARBA00022692"/>
    </source>
</evidence>
<evidence type="ECO:0000256" key="4">
    <source>
        <dbReference type="ARBA" id="ARBA00023136"/>
    </source>
</evidence>
<accession>A0A840Z166</accession>
<sequence>MRDYAFILFLLLLFASGFRRPFLFVLAYVYIDIVSPQRLTYLLLNSVPISLIAAALTVGGWMMFDDKRDTRIAPRQFLMALLLVYCWWTTKNADFPIAALDKWDWVWKALAFAIFLPLTLRTRLRMEGLLAFMIVSAGSIIITGGIKTILSGGGYGELNLMVTNNSGLYEGSTISTVAIAIIPLILWFTKHGTIFRPDWKMKSYCYALIFACLLIPVGTSTRTGLLCIVLLAVLMLRSTKRKFLYLGGLAAMAAVAVPLLPGTFTKRMETIKTYQSDQSASTRLAVWAWTIGYVEKHPMGGGFNAYLQNRLHIDLTKVQGHGDDVAVDQTDTSDHGRAYHSAYFEMLGEQGYPGLAMWLLISFAGLFRMEVLRRRYKHPEPGDEWISPLATALQHAHLIYLLGAAFIAIAFQPFIFMLMGTQIGLDTYIARKRKELEWRPVRRNKPDAAEALPA</sequence>
<feature type="transmembrane region" description="Helical" evidence="5">
    <location>
        <begin position="208"/>
        <end position="237"/>
    </location>
</feature>
<protein>
    <submittedName>
        <fullName evidence="8">Putative O-glycosylation ligase (Exosortase A-associated)</fullName>
    </submittedName>
</protein>
<keyword evidence="3 5" id="KW-1133">Transmembrane helix</keyword>
<feature type="transmembrane region" description="Helical" evidence="5">
    <location>
        <begin position="76"/>
        <end position="93"/>
    </location>
</feature>
<feature type="transmembrane region" description="Helical" evidence="5">
    <location>
        <begin position="169"/>
        <end position="188"/>
    </location>
</feature>
<keyword evidence="4 5" id="KW-0472">Membrane</keyword>
<dbReference type="Proteomes" id="UP000554342">
    <property type="component" value="Unassembled WGS sequence"/>
</dbReference>
<dbReference type="Pfam" id="PF04932">
    <property type="entry name" value="Wzy_C"/>
    <property type="match status" value="1"/>
</dbReference>
<dbReference type="Pfam" id="PF19358">
    <property type="entry name" value="DUF5935"/>
    <property type="match status" value="1"/>
</dbReference>
<feature type="domain" description="DUF5935" evidence="7">
    <location>
        <begin position="1"/>
        <end position="193"/>
    </location>
</feature>
<keyword evidence="8" id="KW-0436">Ligase</keyword>
<reference evidence="8 9" key="1">
    <citation type="submission" date="2020-08" db="EMBL/GenBank/DDBJ databases">
        <title>Genomic Encyclopedia of Type Strains, Phase IV (KMG-IV): sequencing the most valuable type-strain genomes for metagenomic binning, comparative biology and taxonomic classification.</title>
        <authorList>
            <person name="Goeker M."/>
        </authorList>
    </citation>
    <scope>NUCLEOTIDE SEQUENCE [LARGE SCALE GENOMIC DNA]</scope>
    <source>
        <strain evidence="8 9">DSM 27203</strain>
    </source>
</reference>
<dbReference type="AlphaFoldDB" id="A0A840Z166"/>
<gene>
    <name evidence="8" type="ORF">FHR23_002460</name>
</gene>
<name>A0A840Z166_9SPHN</name>
<dbReference type="PANTHER" id="PTHR37422:SF13">
    <property type="entry name" value="LIPOPOLYSACCHARIDE BIOSYNTHESIS PROTEIN PA4999-RELATED"/>
    <property type="match status" value="1"/>
</dbReference>
<dbReference type="InterPro" id="IPR017528">
    <property type="entry name" value="CHP03097O-antigen_lig-rel"/>
</dbReference>
<dbReference type="GO" id="GO:0016020">
    <property type="term" value="C:membrane"/>
    <property type="evidence" value="ECO:0007669"/>
    <property type="project" value="UniProtKB-SubCell"/>
</dbReference>
<comment type="subcellular location">
    <subcellularLocation>
        <location evidence="1">Membrane</location>
        <topology evidence="1">Multi-pass membrane protein</topology>
    </subcellularLocation>
</comment>
<dbReference type="NCBIfam" id="TIGR03097">
    <property type="entry name" value="PEP_O_lig_1"/>
    <property type="match status" value="1"/>
</dbReference>
<dbReference type="RefSeq" id="WP_184004319.1">
    <property type="nucleotide sequence ID" value="NZ_BAABIF010000001.1"/>
</dbReference>
<feature type="transmembrane region" description="Helical" evidence="5">
    <location>
        <begin position="351"/>
        <end position="369"/>
    </location>
</feature>
<dbReference type="GO" id="GO:0016874">
    <property type="term" value="F:ligase activity"/>
    <property type="evidence" value="ECO:0007669"/>
    <property type="project" value="UniProtKB-KW"/>
</dbReference>
<evidence type="ECO:0000256" key="3">
    <source>
        <dbReference type="ARBA" id="ARBA00022989"/>
    </source>
</evidence>
<keyword evidence="2 5" id="KW-0812">Transmembrane</keyword>
<dbReference type="InterPro" id="IPR045979">
    <property type="entry name" value="DUF5935"/>
</dbReference>
<evidence type="ECO:0000259" key="6">
    <source>
        <dbReference type="Pfam" id="PF04932"/>
    </source>
</evidence>
<feature type="transmembrane region" description="Helical" evidence="5">
    <location>
        <begin position="398"/>
        <end position="425"/>
    </location>
</feature>
<proteinExistence type="predicted"/>
<dbReference type="PANTHER" id="PTHR37422">
    <property type="entry name" value="TEICHURONIC ACID BIOSYNTHESIS PROTEIN TUAE"/>
    <property type="match status" value="1"/>
</dbReference>
<keyword evidence="9" id="KW-1185">Reference proteome</keyword>
<dbReference type="InterPro" id="IPR007016">
    <property type="entry name" value="O-antigen_ligase-rel_domated"/>
</dbReference>
<evidence type="ECO:0000313" key="9">
    <source>
        <dbReference type="Proteomes" id="UP000554342"/>
    </source>
</evidence>
<evidence type="ECO:0000256" key="1">
    <source>
        <dbReference type="ARBA" id="ARBA00004141"/>
    </source>
</evidence>
<dbReference type="InterPro" id="IPR051533">
    <property type="entry name" value="WaaL-like"/>
</dbReference>